<evidence type="ECO:0000256" key="6">
    <source>
        <dbReference type="SAM" id="Phobius"/>
    </source>
</evidence>
<keyword evidence="3 6" id="KW-0812">Transmembrane</keyword>
<dbReference type="STRING" id="244447.ENSCSEP00000024180"/>
<dbReference type="Pfam" id="PF00335">
    <property type="entry name" value="Tetraspanin"/>
    <property type="match status" value="1"/>
</dbReference>
<feature type="transmembrane region" description="Helical" evidence="6">
    <location>
        <begin position="56"/>
        <end position="79"/>
    </location>
</feature>
<dbReference type="CTD" id="393767"/>
<dbReference type="Gene3D" id="1.10.1450.10">
    <property type="entry name" value="Tetraspanin"/>
    <property type="match status" value="1"/>
</dbReference>
<dbReference type="InterPro" id="IPR000830">
    <property type="entry name" value="Peripherin/rom-1"/>
</dbReference>
<dbReference type="RefSeq" id="XP_008330575.1">
    <property type="nucleotide sequence ID" value="XM_008332353.3"/>
</dbReference>
<reference evidence="7" key="3">
    <citation type="submission" date="2025-09" db="UniProtKB">
        <authorList>
            <consortium name="Ensembl"/>
        </authorList>
    </citation>
    <scope>IDENTIFICATION</scope>
</reference>
<evidence type="ECO:0000256" key="5">
    <source>
        <dbReference type="ARBA" id="ARBA00023136"/>
    </source>
</evidence>
<dbReference type="AlphaFoldDB" id="A0A3P8WHR0"/>
<keyword evidence="8" id="KW-1185">Reference proteome</keyword>
<comment type="similarity">
    <text evidence="2">Belongs to the PRPH2/ROM1 family.</text>
</comment>
<dbReference type="PRINTS" id="PR00218">
    <property type="entry name" value="PERIPHERNRDS"/>
</dbReference>
<evidence type="ECO:0000256" key="1">
    <source>
        <dbReference type="ARBA" id="ARBA00004141"/>
    </source>
</evidence>
<keyword evidence="5 6" id="KW-0472">Membrane</keyword>
<dbReference type="InterPro" id="IPR018499">
    <property type="entry name" value="Tetraspanin/Peripherin"/>
</dbReference>
<dbReference type="InterPro" id="IPR042026">
    <property type="entry name" value="Peripherin_LEL"/>
</dbReference>
<proteinExistence type="inferred from homology"/>
<evidence type="ECO:0000313" key="8">
    <source>
        <dbReference type="Proteomes" id="UP000265120"/>
    </source>
</evidence>
<dbReference type="InterPro" id="IPR008952">
    <property type="entry name" value="Tetraspanin_EC2_sf"/>
</dbReference>
<dbReference type="PANTHER" id="PTHR19282">
    <property type="entry name" value="TETRASPANIN"/>
    <property type="match status" value="1"/>
</dbReference>
<comment type="subcellular location">
    <subcellularLocation>
        <location evidence="1">Membrane</location>
        <topology evidence="1">Multi-pass membrane protein</topology>
    </subcellularLocation>
</comment>
<dbReference type="Proteomes" id="UP000265120">
    <property type="component" value="Chromosome 19"/>
</dbReference>
<name>A0A3P8WHR0_CYNSE</name>
<dbReference type="InParanoid" id="A0A3P8WHR0"/>
<dbReference type="OrthoDB" id="9836210at2759"/>
<organism evidence="7 8">
    <name type="scientific">Cynoglossus semilaevis</name>
    <name type="common">Tongue sole</name>
    <dbReference type="NCBI Taxonomy" id="244447"/>
    <lineage>
        <taxon>Eukaryota</taxon>
        <taxon>Metazoa</taxon>
        <taxon>Chordata</taxon>
        <taxon>Craniata</taxon>
        <taxon>Vertebrata</taxon>
        <taxon>Euteleostomi</taxon>
        <taxon>Actinopterygii</taxon>
        <taxon>Neopterygii</taxon>
        <taxon>Teleostei</taxon>
        <taxon>Neoteleostei</taxon>
        <taxon>Acanthomorphata</taxon>
        <taxon>Carangaria</taxon>
        <taxon>Pleuronectiformes</taxon>
        <taxon>Pleuronectoidei</taxon>
        <taxon>Cynoglossidae</taxon>
        <taxon>Cynoglossinae</taxon>
        <taxon>Cynoglossus</taxon>
    </lineage>
</organism>
<evidence type="ECO:0000256" key="2">
    <source>
        <dbReference type="ARBA" id="ARBA00010674"/>
    </source>
</evidence>
<dbReference type="KEGG" id="csem:103394895"/>
<dbReference type="CDD" id="cd03162">
    <property type="entry name" value="peripherin_like_LEL"/>
    <property type="match status" value="1"/>
</dbReference>
<dbReference type="FunFam" id="1.10.1450.10:FF:000002">
    <property type="entry name" value="Retinal outer segment membrane protein 1"/>
    <property type="match status" value="1"/>
</dbReference>
<feature type="transmembrane region" description="Helical" evidence="6">
    <location>
        <begin position="100"/>
        <end position="122"/>
    </location>
</feature>
<dbReference type="GeneTree" id="ENSGT00940000159921"/>
<dbReference type="OMA" id="GGAITFC"/>
<dbReference type="Ensembl" id="ENSCSET00000024506.1">
    <property type="protein sequence ID" value="ENSCSEP00000024180.1"/>
    <property type="gene ID" value="ENSCSEG00000015421.1"/>
</dbReference>
<dbReference type="PANTHER" id="PTHR19282:SF440">
    <property type="entry name" value="PERIPHERIN-2"/>
    <property type="match status" value="1"/>
</dbReference>
<protein>
    <submittedName>
        <fullName evidence="7">Retinal outer segment membrane protein 1a</fullName>
    </submittedName>
</protein>
<reference evidence="7" key="2">
    <citation type="submission" date="2025-08" db="UniProtKB">
        <authorList>
            <consortium name="Ensembl"/>
        </authorList>
    </citation>
    <scope>IDENTIFICATION</scope>
</reference>
<reference evidence="7 8" key="1">
    <citation type="journal article" date="2014" name="Nat. Genet.">
        <title>Whole-genome sequence of a flatfish provides insights into ZW sex chromosome evolution and adaptation to a benthic lifestyle.</title>
        <authorList>
            <person name="Chen S."/>
            <person name="Zhang G."/>
            <person name="Shao C."/>
            <person name="Huang Q."/>
            <person name="Liu G."/>
            <person name="Zhang P."/>
            <person name="Song W."/>
            <person name="An N."/>
            <person name="Chalopin D."/>
            <person name="Volff J.N."/>
            <person name="Hong Y."/>
            <person name="Li Q."/>
            <person name="Sha Z."/>
            <person name="Zhou H."/>
            <person name="Xie M."/>
            <person name="Yu Q."/>
            <person name="Liu Y."/>
            <person name="Xiang H."/>
            <person name="Wang N."/>
            <person name="Wu K."/>
            <person name="Yang C."/>
            <person name="Zhou Q."/>
            <person name="Liao X."/>
            <person name="Yang L."/>
            <person name="Hu Q."/>
            <person name="Zhang J."/>
            <person name="Meng L."/>
            <person name="Jin L."/>
            <person name="Tian Y."/>
            <person name="Lian J."/>
            <person name="Yang J."/>
            <person name="Miao G."/>
            <person name="Liu S."/>
            <person name="Liang Z."/>
            <person name="Yan F."/>
            <person name="Li Y."/>
            <person name="Sun B."/>
            <person name="Zhang H."/>
            <person name="Zhang J."/>
            <person name="Zhu Y."/>
            <person name="Du M."/>
            <person name="Zhao Y."/>
            <person name="Schartl M."/>
            <person name="Tang Q."/>
            <person name="Wang J."/>
        </authorList>
    </citation>
    <scope>NUCLEOTIDE SEQUENCE</scope>
</reference>
<evidence type="ECO:0000256" key="3">
    <source>
        <dbReference type="ARBA" id="ARBA00022692"/>
    </source>
</evidence>
<dbReference type="GO" id="GO:0005886">
    <property type="term" value="C:plasma membrane"/>
    <property type="evidence" value="ECO:0007669"/>
    <property type="project" value="TreeGrafter"/>
</dbReference>
<dbReference type="GeneID" id="103394895"/>
<keyword evidence="4 6" id="KW-1133">Transmembrane helix</keyword>
<evidence type="ECO:0000313" key="7">
    <source>
        <dbReference type="Ensembl" id="ENSCSEP00000024180.1"/>
    </source>
</evidence>
<dbReference type="SUPFAM" id="SSF48652">
    <property type="entry name" value="Tetraspanin"/>
    <property type="match status" value="1"/>
</dbReference>
<sequence>MVVMKMKFPFEKRVKLAQGLWLLSWCATMAGAMTFSLGCFLKTELHRRAELMDNSNIHIVPNTFMIVGLVSMGTNFFASKISQDALDAARFPRWKNFLKPYYAVSCFFTTLMLLAVIMSYVMKGSLESSLKIGLKNGIRFYKDTDTPGRCFQKQNIDRLQMEFQCCGNNDLRDWFDVQWISNRYLDFSSKEVKDYIKSNVDGRYLVHGVPFSCCNPSSPRPCIQHQITNNSAHYNYDYQTEELNIYVRGCREALVNYYMGLMNTIGTGVLSVFAIQTSVLVSLRFLQTAMEAVIGNENIEIETEGYLLEKGVKDTIMEYIDPILKFFLLTNQVEEGTEETKPPATS</sequence>
<dbReference type="GO" id="GO:0007601">
    <property type="term" value="P:visual perception"/>
    <property type="evidence" value="ECO:0007669"/>
    <property type="project" value="InterPro"/>
</dbReference>
<evidence type="ECO:0000256" key="4">
    <source>
        <dbReference type="ARBA" id="ARBA00022989"/>
    </source>
</evidence>
<accession>A0A3P8WHR0</accession>